<sequence length="220" mass="25549">MQQQNNLDEISLKIRQRKQTLSQIREVLVHDKYFEEAVSISKNVDILISRGKIDVDIFLKKIIIFGMLITQSLEIRNNQDKINAIGDYCKMLRDANLVKLTQKEEMKALIQQGLPDVRLKLLNDMQLIYNGMIFPQNLSFKSVTNKICLIIDIIYNSFADSIYLGQDYLDKMDKSDQILYSMVIVPIQNYIEQLVSIQFEEETKHLLSLNGICVNIDLDQ</sequence>
<protein>
    <submittedName>
        <fullName evidence="1">Uncharacterized protein</fullName>
    </submittedName>
</protein>
<organism evidence="1 2">
    <name type="scientific">Paramecium primaurelia</name>
    <dbReference type="NCBI Taxonomy" id="5886"/>
    <lineage>
        <taxon>Eukaryota</taxon>
        <taxon>Sar</taxon>
        <taxon>Alveolata</taxon>
        <taxon>Ciliophora</taxon>
        <taxon>Intramacronucleata</taxon>
        <taxon>Oligohymenophorea</taxon>
        <taxon>Peniculida</taxon>
        <taxon>Parameciidae</taxon>
        <taxon>Paramecium</taxon>
    </lineage>
</organism>
<evidence type="ECO:0000313" key="2">
    <source>
        <dbReference type="Proteomes" id="UP000688137"/>
    </source>
</evidence>
<name>A0A8S1MF35_PARPR</name>
<gene>
    <name evidence="1" type="ORF">PPRIM_AZ9-3.1.T0590169</name>
</gene>
<dbReference type="AlphaFoldDB" id="A0A8S1MF35"/>
<dbReference type="Proteomes" id="UP000688137">
    <property type="component" value="Unassembled WGS sequence"/>
</dbReference>
<proteinExistence type="predicted"/>
<reference evidence="1" key="1">
    <citation type="submission" date="2021-01" db="EMBL/GenBank/DDBJ databases">
        <authorList>
            <consortium name="Genoscope - CEA"/>
            <person name="William W."/>
        </authorList>
    </citation>
    <scope>NUCLEOTIDE SEQUENCE</scope>
</reference>
<keyword evidence="2" id="KW-1185">Reference proteome</keyword>
<dbReference type="EMBL" id="CAJJDM010000060">
    <property type="protein sequence ID" value="CAD8078109.1"/>
    <property type="molecule type" value="Genomic_DNA"/>
</dbReference>
<comment type="caution">
    <text evidence="1">The sequence shown here is derived from an EMBL/GenBank/DDBJ whole genome shotgun (WGS) entry which is preliminary data.</text>
</comment>
<dbReference type="OMA" id="ICVNIDL"/>
<accession>A0A8S1MF35</accession>
<evidence type="ECO:0000313" key="1">
    <source>
        <dbReference type="EMBL" id="CAD8078109.1"/>
    </source>
</evidence>